<proteinExistence type="predicted"/>
<accession>A0A7C8I9S5</accession>
<sequence>HNSHYLFQVTKHLPFKQWIFDITGPQLNVFDPCLSLSTYSAKYVDRFRLTAPLGTARILFDNLAELKGIAGLEVRIDRDAVRALEMGIREWQTRSSSTLPELLRQPESLFENQHQELLTIVQLALTQFV</sequence>
<name>A0A7C8I9S5_9PLEO</name>
<organism evidence="1 2">
    <name type="scientific">Massariosphaeria phaeospora</name>
    <dbReference type="NCBI Taxonomy" id="100035"/>
    <lineage>
        <taxon>Eukaryota</taxon>
        <taxon>Fungi</taxon>
        <taxon>Dikarya</taxon>
        <taxon>Ascomycota</taxon>
        <taxon>Pezizomycotina</taxon>
        <taxon>Dothideomycetes</taxon>
        <taxon>Pleosporomycetidae</taxon>
        <taxon>Pleosporales</taxon>
        <taxon>Pleosporales incertae sedis</taxon>
        <taxon>Massariosphaeria</taxon>
    </lineage>
</organism>
<dbReference type="AlphaFoldDB" id="A0A7C8I9S5"/>
<gene>
    <name evidence="1" type="ORF">BDV95DRAFT_473555</name>
</gene>
<feature type="non-terminal residue" evidence="1">
    <location>
        <position position="129"/>
    </location>
</feature>
<dbReference type="EMBL" id="JAADJZ010000010">
    <property type="protein sequence ID" value="KAF2871812.1"/>
    <property type="molecule type" value="Genomic_DNA"/>
</dbReference>
<keyword evidence="2" id="KW-1185">Reference proteome</keyword>
<reference evidence="1 2" key="1">
    <citation type="submission" date="2020-01" db="EMBL/GenBank/DDBJ databases">
        <authorList>
            <consortium name="DOE Joint Genome Institute"/>
            <person name="Haridas S."/>
            <person name="Albert R."/>
            <person name="Binder M."/>
            <person name="Bloem J."/>
            <person name="Labutti K."/>
            <person name="Salamov A."/>
            <person name="Andreopoulos B."/>
            <person name="Baker S.E."/>
            <person name="Barry K."/>
            <person name="Bills G."/>
            <person name="Bluhm B.H."/>
            <person name="Cannon C."/>
            <person name="Castanera R."/>
            <person name="Culley D.E."/>
            <person name="Daum C."/>
            <person name="Ezra D."/>
            <person name="Gonzalez J.B."/>
            <person name="Henrissat B."/>
            <person name="Kuo A."/>
            <person name="Liang C."/>
            <person name="Lipzen A."/>
            <person name="Lutzoni F."/>
            <person name="Magnuson J."/>
            <person name="Mondo S."/>
            <person name="Nolan M."/>
            <person name="Ohm R."/>
            <person name="Pangilinan J."/>
            <person name="Park H.-J.H."/>
            <person name="Ramirez L."/>
            <person name="Alfaro M."/>
            <person name="Sun H."/>
            <person name="Tritt A."/>
            <person name="Yoshinaga Y."/>
            <person name="Zwiers L.-H.L."/>
            <person name="Turgeon B.G."/>
            <person name="Goodwin S.B."/>
            <person name="Spatafora J.W."/>
            <person name="Crous P.W."/>
            <person name="Grigoriev I.V."/>
        </authorList>
    </citation>
    <scope>NUCLEOTIDE SEQUENCE [LARGE SCALE GENOMIC DNA]</scope>
    <source>
        <strain evidence="1 2">CBS 611.86</strain>
    </source>
</reference>
<feature type="non-terminal residue" evidence="1">
    <location>
        <position position="1"/>
    </location>
</feature>
<dbReference type="Proteomes" id="UP000481861">
    <property type="component" value="Unassembled WGS sequence"/>
</dbReference>
<protein>
    <submittedName>
        <fullName evidence="1">Uncharacterized protein</fullName>
    </submittedName>
</protein>
<evidence type="ECO:0000313" key="1">
    <source>
        <dbReference type="EMBL" id="KAF2871812.1"/>
    </source>
</evidence>
<dbReference type="OrthoDB" id="10592829at2759"/>
<evidence type="ECO:0000313" key="2">
    <source>
        <dbReference type="Proteomes" id="UP000481861"/>
    </source>
</evidence>
<comment type="caution">
    <text evidence="1">The sequence shown here is derived from an EMBL/GenBank/DDBJ whole genome shotgun (WGS) entry which is preliminary data.</text>
</comment>